<feature type="region of interest" description="Disordered" evidence="8">
    <location>
        <begin position="294"/>
        <end position="412"/>
    </location>
</feature>
<comment type="subcellular location">
    <subcellularLocation>
        <location evidence="2">Cytoplasm</location>
        <location evidence="2">Cytoskeleton</location>
        <location evidence="2">Spindle</location>
    </subcellularLocation>
    <subcellularLocation>
        <location evidence="1">Nucleus</location>
    </subcellularLocation>
</comment>
<feature type="compositionally biased region" description="Basic and acidic residues" evidence="8">
    <location>
        <begin position="804"/>
        <end position="895"/>
    </location>
</feature>
<protein>
    <recommendedName>
        <fullName evidence="9">Inner centromere protein ARK-binding domain-containing protein</fullName>
    </recommendedName>
</protein>
<feature type="compositionally biased region" description="Polar residues" evidence="8">
    <location>
        <begin position="647"/>
        <end position="664"/>
    </location>
</feature>
<feature type="compositionally biased region" description="Low complexity" evidence="8">
    <location>
        <begin position="936"/>
        <end position="948"/>
    </location>
</feature>
<feature type="compositionally biased region" description="Basic and acidic residues" evidence="8">
    <location>
        <begin position="91"/>
        <end position="116"/>
    </location>
</feature>
<comment type="caution">
    <text evidence="10">The sequence shown here is derived from an EMBL/GenBank/DDBJ whole genome shotgun (WGS) entry which is preliminary data.</text>
</comment>
<feature type="compositionally biased region" description="Polar residues" evidence="8">
    <location>
        <begin position="693"/>
        <end position="711"/>
    </location>
</feature>
<feature type="region of interest" description="Disordered" evidence="8">
    <location>
        <begin position="803"/>
        <end position="1017"/>
    </location>
</feature>
<dbReference type="GO" id="GO:0007059">
    <property type="term" value="P:chromosome segregation"/>
    <property type="evidence" value="ECO:0007669"/>
    <property type="project" value="UniProtKB-KW"/>
</dbReference>
<evidence type="ECO:0000259" key="9">
    <source>
        <dbReference type="Pfam" id="PF03941"/>
    </source>
</evidence>
<evidence type="ECO:0000256" key="3">
    <source>
        <dbReference type="ARBA" id="ARBA00010042"/>
    </source>
</evidence>
<feature type="compositionally biased region" description="Basic and acidic residues" evidence="8">
    <location>
        <begin position="503"/>
        <end position="513"/>
    </location>
</feature>
<evidence type="ECO:0000256" key="7">
    <source>
        <dbReference type="ARBA" id="ARBA00023242"/>
    </source>
</evidence>
<dbReference type="InterPro" id="IPR005635">
    <property type="entry name" value="Inner_centromere_prot_ARK-bd"/>
</dbReference>
<organism evidence="10 11">
    <name type="scientific">Panaeolus cyanescens</name>
    <dbReference type="NCBI Taxonomy" id="181874"/>
    <lineage>
        <taxon>Eukaryota</taxon>
        <taxon>Fungi</taxon>
        <taxon>Dikarya</taxon>
        <taxon>Basidiomycota</taxon>
        <taxon>Agaricomycotina</taxon>
        <taxon>Agaricomycetes</taxon>
        <taxon>Agaricomycetidae</taxon>
        <taxon>Agaricales</taxon>
        <taxon>Agaricineae</taxon>
        <taxon>Galeropsidaceae</taxon>
        <taxon>Panaeolus</taxon>
    </lineage>
</organism>
<keyword evidence="11" id="KW-1185">Reference proteome</keyword>
<dbReference type="InParanoid" id="A0A409VA98"/>
<feature type="compositionally biased region" description="Pro residues" evidence="8">
    <location>
        <begin position="542"/>
        <end position="553"/>
    </location>
</feature>
<feature type="region of interest" description="Disordered" evidence="8">
    <location>
        <begin position="260"/>
        <end position="282"/>
    </location>
</feature>
<keyword evidence="4" id="KW-0963">Cytoplasm</keyword>
<dbReference type="EMBL" id="NHTK01006110">
    <property type="protein sequence ID" value="PPQ63783.1"/>
    <property type="molecule type" value="Genomic_DNA"/>
</dbReference>
<feature type="region of interest" description="Disordered" evidence="8">
    <location>
        <begin position="693"/>
        <end position="716"/>
    </location>
</feature>
<name>A0A409VA98_9AGAR</name>
<dbReference type="GO" id="GO:0005819">
    <property type="term" value="C:spindle"/>
    <property type="evidence" value="ECO:0007669"/>
    <property type="project" value="UniProtKB-SubCell"/>
</dbReference>
<evidence type="ECO:0000256" key="6">
    <source>
        <dbReference type="ARBA" id="ARBA00023212"/>
    </source>
</evidence>
<evidence type="ECO:0000313" key="11">
    <source>
        <dbReference type="Proteomes" id="UP000284842"/>
    </source>
</evidence>
<evidence type="ECO:0000256" key="4">
    <source>
        <dbReference type="ARBA" id="ARBA00022490"/>
    </source>
</evidence>
<feature type="compositionally biased region" description="Basic and acidic residues" evidence="8">
    <location>
        <begin position="382"/>
        <end position="397"/>
    </location>
</feature>
<reference evidence="10 11" key="1">
    <citation type="journal article" date="2018" name="Evol. Lett.">
        <title>Horizontal gene cluster transfer increased hallucinogenic mushroom diversity.</title>
        <authorList>
            <person name="Reynolds H.T."/>
            <person name="Vijayakumar V."/>
            <person name="Gluck-Thaler E."/>
            <person name="Korotkin H.B."/>
            <person name="Matheny P.B."/>
            <person name="Slot J.C."/>
        </authorList>
    </citation>
    <scope>NUCLEOTIDE SEQUENCE [LARGE SCALE GENOMIC DNA]</scope>
    <source>
        <strain evidence="10 11">2629</strain>
    </source>
</reference>
<comment type="similarity">
    <text evidence="3">Belongs to the INCENP family.</text>
</comment>
<feature type="compositionally biased region" description="Polar residues" evidence="8">
    <location>
        <begin position="319"/>
        <end position="332"/>
    </location>
</feature>
<feature type="region of interest" description="Disordered" evidence="8">
    <location>
        <begin position="483"/>
        <end position="555"/>
    </location>
</feature>
<feature type="region of interest" description="Disordered" evidence="8">
    <location>
        <begin position="91"/>
        <end position="148"/>
    </location>
</feature>
<dbReference type="PANTHER" id="PTHR13142:SF1">
    <property type="entry name" value="INNER CENTROMERE PROTEIN"/>
    <property type="match status" value="1"/>
</dbReference>
<evidence type="ECO:0000256" key="2">
    <source>
        <dbReference type="ARBA" id="ARBA00004186"/>
    </source>
</evidence>
<feature type="region of interest" description="Disordered" evidence="8">
    <location>
        <begin position="631"/>
        <end position="671"/>
    </location>
</feature>
<dbReference type="AlphaFoldDB" id="A0A409VA98"/>
<feature type="domain" description="Inner centromere protein ARK-binding" evidence="9">
    <location>
        <begin position="990"/>
        <end position="1046"/>
    </location>
</feature>
<evidence type="ECO:0000256" key="1">
    <source>
        <dbReference type="ARBA" id="ARBA00004123"/>
    </source>
</evidence>
<gene>
    <name evidence="10" type="ORF">CVT24_004325</name>
</gene>
<proteinExistence type="inferred from homology"/>
<feature type="compositionally biased region" description="Polar residues" evidence="8">
    <location>
        <begin position="211"/>
        <end position="225"/>
    </location>
</feature>
<keyword evidence="6" id="KW-0206">Cytoskeleton</keyword>
<keyword evidence="5" id="KW-0159">Chromosome partition</keyword>
<accession>A0A409VA98</accession>
<dbReference type="Proteomes" id="UP000284842">
    <property type="component" value="Unassembled WGS sequence"/>
</dbReference>
<dbReference type="Gene3D" id="6.10.250.2990">
    <property type="match status" value="1"/>
</dbReference>
<evidence type="ECO:0000313" key="10">
    <source>
        <dbReference type="EMBL" id="PPQ63783.1"/>
    </source>
</evidence>
<dbReference type="GO" id="GO:0005634">
    <property type="term" value="C:nucleus"/>
    <property type="evidence" value="ECO:0007669"/>
    <property type="project" value="UniProtKB-SubCell"/>
</dbReference>
<keyword evidence="7" id="KW-0539">Nucleus</keyword>
<sequence length="1083" mass="118849">MEYPGLLNWANSIRLTMANDSGRQLFKDQIQTHGFSFLDDYLDNITSGGKQDSPLIELVKTPGRKKAIARKPKLMSKLSVVSLSLDINDMDKSSKDASRAGKRSGSDETQQEKHETTTSVDVEPPSEVIQPGKTAPSTHEGLNDPQLDHNDLSVIAEDDETGDRSQILPQKTEGNPFSQAISFTVSQTTKETEKAEKSLLAAAMDVDKPGHSQQPVPAVTQPSEDTAQEPCSPKASQTIDNELNTYEETQLLVMDDAQEDTMQVDSKTSEKTSTYFPFLPDPAPLRKSIKIGAATPGAAVGGKRTSWLKKGRDLKALEMTTQKPVSASTTFAAPQLPPNQGTKRKSNDAYPSTQSISATDDEHRHSKVAKTSKGGSPSGIQDDTKRVSQDPDTRTPDDDQMDVEEEVPRAMPEAVLDRLKKTVEDLGTRSSKSTMAKSLGGDAANALAEARAAAEARVAERDRIEEEHTMALQRPFSVLDSADLQPKVSGKTNQALDLFPTEGRMKDKGKAPERPFQFTPKDPVLLADKEDPKRSSTSTTPPNSPPQPKPVPFQPLTQPLVSVFKPTPVFVPPVPVPLPAVEPAASAFSERLVSKPSPIFSAPSNPFAAALNSFAEKYTAPPLASQSTLESVQSDRIFDDDTVPTWLPTTQDTEYTQSQPQTQICDEDDSWPVDEKLAAGVQWTFGGKEDSLTWSTLPSQSQRGDTGTSSLKVKPAGIPGAYDAAMEEEGLMSRDHELEEIVLGSSKATFNSEPLRSQSQMSFASSESSQSQVGFFGQATKLLSNALGTKKKPEVKKVLQKAAEAAKKQQEEADKKAARLKEMESRRQLALQRKAEEEKAKVVEEERKMKEEVERRKREREDLTDKRALKTTSSKKEEELKTRKVEAERKPELKKPSSSAFLGKLPVKSAMKQPTTSMYGQAQKEPLKATGDGATSSLKSKMNASSSKSHYDDDIAHPSQALQMQMAARAKAHLEAAKPQVPSESIELPDVNSEYSDSDDEDRKRTFDPPDWAQSPELRTALEQQSTINPDDIFGAVRPLKMEEMFKNRTGRFRARTSSANWTGADRLTAQEEAEYARRMGFK</sequence>
<dbReference type="Pfam" id="PF03941">
    <property type="entry name" value="INCENP_ARK-bind"/>
    <property type="match status" value="1"/>
</dbReference>
<feature type="compositionally biased region" description="Polar residues" evidence="8">
    <location>
        <begin position="349"/>
        <end position="358"/>
    </location>
</feature>
<feature type="compositionally biased region" description="Polar residues" evidence="8">
    <location>
        <begin position="260"/>
        <end position="275"/>
    </location>
</feature>
<dbReference type="STRING" id="181874.A0A409VA98"/>
<dbReference type="OrthoDB" id="6123at2759"/>
<evidence type="ECO:0000256" key="5">
    <source>
        <dbReference type="ARBA" id="ARBA00022829"/>
    </source>
</evidence>
<feature type="region of interest" description="Disordered" evidence="8">
    <location>
        <begin position="205"/>
        <end position="236"/>
    </location>
</feature>
<evidence type="ECO:0000256" key="8">
    <source>
        <dbReference type="SAM" id="MobiDB-lite"/>
    </source>
</evidence>
<dbReference type="PANTHER" id="PTHR13142">
    <property type="entry name" value="INNER CENTROMERE PROTEIN"/>
    <property type="match status" value="1"/>
</dbReference>